<dbReference type="EC" id="2.4.1.-" evidence="11"/>
<keyword evidence="6 11" id="KW-0812">Transmembrane</keyword>
<feature type="transmembrane region" description="Helical" evidence="11">
    <location>
        <begin position="255"/>
        <end position="276"/>
    </location>
</feature>
<comment type="similarity">
    <text evidence="3 11">Belongs to the ALG6/ALG8 glucosyltransferase family.</text>
</comment>
<comment type="catalytic activity">
    <reaction evidence="10">
        <text>an alpha-D-Glc-(1-&gt;3)-alpha-D-Man-(1-&gt;2)-alpha-D-Man-(1-&gt;2)-alpha-D-Man-(1-&gt;3)-[alpha-D-Man-(1-&gt;2)-alpha-D-Man-(1-&gt;3)-[alpha-D-Man-(1-&gt;2)-alpha-D-Man-(1-&gt;6)]-alpha-D-Man-(1-&gt;6)]-beta-D-Man-(1-&gt;4)-beta-D-GlcNAc-(1-&gt;4)-alpha-D-GlcNAc-diphospho-di-trans,poly-cis-dolichol + a di-trans,poly-cis-dolichyl beta-D-glucosyl phosphate = an alpha-D-Glc-(1-&gt;3)-alpha-D-Glc-(1-&gt;3)-alpha-D-Man-(1-&gt;2)-alpha-D-Man-(1-&gt;2)-alpha-D-Man-(1-&gt;3)-[alpha-D-Man-(1-&gt;2)-alpha-D-Man-(1-&gt;3)-[alpha-D-Man-(1-&gt;2)-alpha-D-Man-(1-&gt;6)]-alpha-D-Man-(1-&gt;6)]-beta-D-Man-(1-&gt;4)-beta-D-GlcNAc-(1-&gt;4)-alpha-D-GlcNAc-diphospho-di-trans,poly-cis-dolichol + a di-trans,poly-cis-dolichyl phosphate + H(+)</text>
        <dbReference type="Rhea" id="RHEA:31307"/>
        <dbReference type="Rhea" id="RHEA-COMP:19498"/>
        <dbReference type="Rhea" id="RHEA-COMP:19502"/>
        <dbReference type="Rhea" id="RHEA-COMP:19521"/>
        <dbReference type="Rhea" id="RHEA-COMP:19522"/>
        <dbReference type="ChEBI" id="CHEBI:15378"/>
        <dbReference type="ChEBI" id="CHEBI:57525"/>
        <dbReference type="ChEBI" id="CHEBI:57683"/>
        <dbReference type="ChEBI" id="CHEBI:132521"/>
        <dbReference type="ChEBI" id="CHEBI:132522"/>
        <dbReference type="EC" id="2.4.1.265"/>
    </reaction>
    <physiologicalReaction direction="left-to-right" evidence="10">
        <dbReference type="Rhea" id="RHEA:31308"/>
    </physiologicalReaction>
</comment>
<dbReference type="EMBL" id="CP017553">
    <property type="protein sequence ID" value="AOW00779.1"/>
    <property type="molecule type" value="Genomic_DNA"/>
</dbReference>
<dbReference type="GO" id="GO:0042283">
    <property type="term" value="F:dolichyl pyrophosphate Glc1Man9GlcNAc2 alpha-1,3-glucosyltransferase activity"/>
    <property type="evidence" value="ECO:0007669"/>
    <property type="project" value="UniProtKB-EC"/>
</dbReference>
<dbReference type="eggNOG" id="KOG2576">
    <property type="taxonomic scope" value="Eukaryota"/>
</dbReference>
<dbReference type="PANTHER" id="PTHR12413:SF2">
    <property type="entry name" value="DOLICHYL PYROPHOSPHATE GLC1MAN9GLCNAC2 ALPHA-1,3-GLUCOSYLTRANSFERASE-RELATED"/>
    <property type="match status" value="1"/>
</dbReference>
<evidence type="ECO:0000256" key="1">
    <source>
        <dbReference type="ARBA" id="ARBA00004477"/>
    </source>
</evidence>
<dbReference type="VEuPathDB" id="FungiDB:YALI0_A17512g"/>
<feature type="transmembrane region" description="Helical" evidence="11">
    <location>
        <begin position="528"/>
        <end position="547"/>
    </location>
</feature>
<feature type="transmembrane region" description="Helical" evidence="11">
    <location>
        <begin position="460"/>
        <end position="482"/>
    </location>
</feature>
<protein>
    <recommendedName>
        <fullName evidence="11">Alpha-1,3-glucosyltransferase</fullName>
        <ecNumber evidence="11">2.4.1.-</ecNumber>
    </recommendedName>
</protein>
<dbReference type="GO" id="GO:0005789">
    <property type="term" value="C:endoplasmic reticulum membrane"/>
    <property type="evidence" value="ECO:0007669"/>
    <property type="project" value="UniProtKB-SubCell"/>
</dbReference>
<reference evidence="13 14" key="1">
    <citation type="journal article" date="2016" name="PLoS ONE">
        <title>Sequence Assembly of Yarrowia lipolytica Strain W29/CLIB89 Shows Transposable Element Diversity.</title>
        <authorList>
            <person name="Magnan C."/>
            <person name="Yu J."/>
            <person name="Chang I."/>
            <person name="Jahn E."/>
            <person name="Kanomata Y."/>
            <person name="Wu J."/>
            <person name="Zeller M."/>
            <person name="Oakes M."/>
            <person name="Baldi P."/>
            <person name="Sandmeyer S."/>
        </authorList>
    </citation>
    <scope>NUCLEOTIDE SEQUENCE [LARGE SCALE GENOMIC DNA]</scope>
    <source>
        <strain evidence="14">CLIB89(W29)</strain>
    </source>
</reference>
<evidence type="ECO:0000256" key="6">
    <source>
        <dbReference type="ARBA" id="ARBA00022692"/>
    </source>
</evidence>
<evidence type="ECO:0000256" key="4">
    <source>
        <dbReference type="ARBA" id="ARBA00022676"/>
    </source>
</evidence>
<evidence type="ECO:0000256" key="10">
    <source>
        <dbReference type="ARBA" id="ARBA00047346"/>
    </source>
</evidence>
<dbReference type="RefSeq" id="XP_500167.3">
    <property type="nucleotide sequence ID" value="XM_500167.3"/>
</dbReference>
<dbReference type="PANTHER" id="PTHR12413">
    <property type="entry name" value="DOLICHYL GLYCOSYLTRANSFERASE"/>
    <property type="match status" value="1"/>
</dbReference>
<dbReference type="VEuPathDB" id="FungiDB:YALI1_A17622g"/>
<dbReference type="Pfam" id="PF03155">
    <property type="entry name" value="Alg6_Alg8"/>
    <property type="match status" value="2"/>
</dbReference>
<feature type="transmembrane region" description="Helical" evidence="11">
    <location>
        <begin position="348"/>
        <end position="368"/>
    </location>
</feature>
<comment type="subcellular location">
    <subcellularLocation>
        <location evidence="1 11">Endoplasmic reticulum membrane</location>
        <topology evidence="1 11">Multi-pass membrane protein</topology>
    </subcellularLocation>
</comment>
<proteinExistence type="inferred from homology"/>
<evidence type="ECO:0000256" key="9">
    <source>
        <dbReference type="ARBA" id="ARBA00023136"/>
    </source>
</evidence>
<feature type="transmembrane region" description="Helical" evidence="11">
    <location>
        <begin position="81"/>
        <end position="101"/>
    </location>
</feature>
<keyword evidence="7 11" id="KW-0256">Endoplasmic reticulum</keyword>
<keyword evidence="8 11" id="KW-1133">Transmembrane helix</keyword>
<comment type="pathway">
    <text evidence="2 11">Protein modification; protein glycosylation.</text>
</comment>
<evidence type="ECO:0000256" key="7">
    <source>
        <dbReference type="ARBA" id="ARBA00022824"/>
    </source>
</evidence>
<evidence type="ECO:0000256" key="2">
    <source>
        <dbReference type="ARBA" id="ARBA00004922"/>
    </source>
</evidence>
<dbReference type="Proteomes" id="UP000182444">
    <property type="component" value="Chromosome 1A"/>
</dbReference>
<name>A0A1D8N562_YARLL</name>
<feature type="transmembrane region" description="Helical" evidence="11">
    <location>
        <begin position="426"/>
        <end position="448"/>
    </location>
</feature>
<keyword evidence="9 11" id="KW-0472">Membrane</keyword>
<evidence type="ECO:0000313" key="13">
    <source>
        <dbReference type="EMBL" id="AOW00779.1"/>
    </source>
</evidence>
<feature type="region of interest" description="Disordered" evidence="12">
    <location>
        <begin position="217"/>
        <end position="240"/>
    </location>
</feature>
<evidence type="ECO:0000256" key="8">
    <source>
        <dbReference type="ARBA" id="ARBA00022989"/>
    </source>
</evidence>
<keyword evidence="4 11" id="KW-0328">Glycosyltransferase</keyword>
<accession>A0A1D8N562</accession>
<feature type="transmembrane region" description="Helical" evidence="11">
    <location>
        <begin position="503"/>
        <end position="522"/>
    </location>
</feature>
<evidence type="ECO:0000256" key="5">
    <source>
        <dbReference type="ARBA" id="ARBA00022679"/>
    </source>
</evidence>
<feature type="transmembrane region" description="Helical" evidence="11">
    <location>
        <begin position="568"/>
        <end position="586"/>
    </location>
</feature>
<dbReference type="OMA" id="YLAPPFG"/>
<evidence type="ECO:0000256" key="11">
    <source>
        <dbReference type="RuleBase" id="RU363110"/>
    </source>
</evidence>
<keyword evidence="5 11" id="KW-0808">Transferase</keyword>
<dbReference type="UniPathway" id="UPA00378"/>
<evidence type="ECO:0000256" key="12">
    <source>
        <dbReference type="SAM" id="MobiDB-lite"/>
    </source>
</evidence>
<evidence type="ECO:0000256" key="3">
    <source>
        <dbReference type="ARBA" id="ARBA00008715"/>
    </source>
</evidence>
<feature type="transmembrane region" description="Helical" evidence="11">
    <location>
        <begin position="175"/>
        <end position="196"/>
    </location>
</feature>
<dbReference type="GeneID" id="2905848"/>
<feature type="transmembrane region" description="Helical" evidence="11">
    <location>
        <begin position="296"/>
        <end position="327"/>
    </location>
</feature>
<dbReference type="InterPro" id="IPR004856">
    <property type="entry name" value="Glyco_trans_ALG6/ALG8"/>
</dbReference>
<gene>
    <name evidence="13" type="ORF">YALI1_A17622g</name>
</gene>
<feature type="transmembrane region" description="Helical" evidence="11">
    <location>
        <begin position="388"/>
        <end position="406"/>
    </location>
</feature>
<sequence length="627" mass="70796">MCQFIMKYSVYELISKYSQFCPKTSENVTISHHLPQLTPIGILLSPPIYAPHLSLGVQYTRQLNVTHLKPRHCAHSRTMPLSLTSVFVAGCCLKLLLFSAYHSTDFEVHRNWMAITYHLPVREWYTNTVSEWTLDYPPFFAYFEWVLSHLCPASVVEDGALDLVAKGSYGMPTIAYQRITVIVSEILLFVACQWYVNSSVEDRQNLNTKGSHAGVTRKLSTIKESKEETEDADSSLSEHPELAATKTKPTAKLRAFAVASSVVLSPGLLIIDHIHFQYNGFMYGIMIASMVAARNGQPLLCGALFAILLCFKHIYLYLAPAYFVYLLRVVVIPGNSFKSLRINFRDTVLLGLIVVGTFTVCFGPFVAFGQLENLKSRLFPFSRGLTHAYWAPNFWALYSFADKVAVTVMKGRGAVSGGTRGIVGDVAFGVLPNVSPSTTFFLTLFYQLLGLGPLLMKPTYARFVGAITYCAYASFLFGWHVHEKAILMIIIPFTFVVLRDKRLLLVFIPLTISGYISLFPLIYTSAEFMVKILYTFAWFCMYFLWFNHRLVSDHRNSITTREFLLDRASFFYQMGFVPVVALSVILDGRPNMEFLGLMIMSVYSAIGVCGSFVAYSWLYMCEPGMWQ</sequence>
<feature type="transmembrane region" description="Helical" evidence="11">
    <location>
        <begin position="598"/>
        <end position="618"/>
    </location>
</feature>
<evidence type="ECO:0000313" key="14">
    <source>
        <dbReference type="Proteomes" id="UP000182444"/>
    </source>
</evidence>
<organism evidence="13 14">
    <name type="scientific">Yarrowia lipolytica</name>
    <name type="common">Candida lipolytica</name>
    <dbReference type="NCBI Taxonomy" id="4952"/>
    <lineage>
        <taxon>Eukaryota</taxon>
        <taxon>Fungi</taxon>
        <taxon>Dikarya</taxon>
        <taxon>Ascomycota</taxon>
        <taxon>Saccharomycotina</taxon>
        <taxon>Dipodascomycetes</taxon>
        <taxon>Dipodascales</taxon>
        <taxon>Dipodascales incertae sedis</taxon>
        <taxon>Yarrowia</taxon>
    </lineage>
</organism>
<dbReference type="GO" id="GO:0006487">
    <property type="term" value="P:protein N-linked glycosylation"/>
    <property type="evidence" value="ECO:0007669"/>
    <property type="project" value="TreeGrafter"/>
</dbReference>
<dbReference type="KEGG" id="yli:2905848"/>
<dbReference type="AlphaFoldDB" id="A0A1D8N562"/>